<sequence length="114" mass="13170">MSIETSQQYWVVWHYPFTTQNHPSHIKCMPTIFRRAPSVQRIPIVSSLRFLDIGPRKTLTALSVYHAGGTRIFISARSMNHGGRYNVVQERIFLRIRDLRTDNTVDISGSYSSM</sequence>
<proteinExistence type="predicted"/>
<protein>
    <submittedName>
        <fullName evidence="1">Uncharacterized protein</fullName>
    </submittedName>
</protein>
<evidence type="ECO:0000313" key="1">
    <source>
        <dbReference type="EMBL" id="CAG6744084.1"/>
    </source>
</evidence>
<dbReference type="EMBL" id="HBUF01459520">
    <property type="protein sequence ID" value="CAG6744084.1"/>
    <property type="molecule type" value="Transcribed_RNA"/>
</dbReference>
<dbReference type="AlphaFoldDB" id="A0A8D8ZBS7"/>
<accession>A0A8D8ZBS7</accession>
<name>A0A8D8ZBS7_9HEMI</name>
<reference evidence="1" key="1">
    <citation type="submission" date="2021-05" db="EMBL/GenBank/DDBJ databases">
        <authorList>
            <person name="Alioto T."/>
            <person name="Alioto T."/>
            <person name="Gomez Garrido J."/>
        </authorList>
    </citation>
    <scope>NUCLEOTIDE SEQUENCE</scope>
</reference>
<organism evidence="1">
    <name type="scientific">Cacopsylla melanoneura</name>
    <dbReference type="NCBI Taxonomy" id="428564"/>
    <lineage>
        <taxon>Eukaryota</taxon>
        <taxon>Metazoa</taxon>
        <taxon>Ecdysozoa</taxon>
        <taxon>Arthropoda</taxon>
        <taxon>Hexapoda</taxon>
        <taxon>Insecta</taxon>
        <taxon>Pterygota</taxon>
        <taxon>Neoptera</taxon>
        <taxon>Paraneoptera</taxon>
        <taxon>Hemiptera</taxon>
        <taxon>Sternorrhyncha</taxon>
        <taxon>Psylloidea</taxon>
        <taxon>Psyllidae</taxon>
        <taxon>Psyllinae</taxon>
        <taxon>Cacopsylla</taxon>
    </lineage>
</organism>